<dbReference type="PROSITE" id="PS51671">
    <property type="entry name" value="ACT"/>
    <property type="match status" value="1"/>
</dbReference>
<dbReference type="InterPro" id="IPR051674">
    <property type="entry name" value="Malate_Decarboxylase"/>
</dbReference>
<dbReference type="Gene3D" id="3.40.50.10380">
    <property type="entry name" value="Malic enzyme, N-terminal domain"/>
    <property type="match status" value="1"/>
</dbReference>
<dbReference type="SMART" id="SM01274">
    <property type="entry name" value="malic"/>
    <property type="match status" value="1"/>
</dbReference>
<gene>
    <name evidence="6" type="ORF">ACFFRE_08360</name>
</gene>
<dbReference type="Pfam" id="PF01842">
    <property type="entry name" value="ACT"/>
    <property type="match status" value="1"/>
</dbReference>
<proteinExistence type="inferred from homology"/>
<dbReference type="InterPro" id="IPR036291">
    <property type="entry name" value="NAD(P)-bd_dom_sf"/>
</dbReference>
<dbReference type="InterPro" id="IPR012301">
    <property type="entry name" value="Malic_N_dom"/>
</dbReference>
<keyword evidence="4" id="KW-0479">Metal-binding</keyword>
<reference evidence="6 7" key="1">
    <citation type="submission" date="2024-09" db="EMBL/GenBank/DDBJ databases">
        <authorList>
            <person name="Sun Q."/>
            <person name="Mori K."/>
        </authorList>
    </citation>
    <scope>NUCLEOTIDE SEQUENCE [LARGE SCALE GENOMIC DNA]</scope>
    <source>
        <strain evidence="6 7">JCM 15389</strain>
    </source>
</reference>
<dbReference type="SUPFAM" id="SSF55021">
    <property type="entry name" value="ACT-like"/>
    <property type="match status" value="1"/>
</dbReference>
<accession>A0ABV6C386</accession>
<evidence type="ECO:0000256" key="1">
    <source>
        <dbReference type="ARBA" id="ARBA00008785"/>
    </source>
</evidence>
<dbReference type="PRINTS" id="PR00072">
    <property type="entry name" value="MALOXRDTASE"/>
</dbReference>
<dbReference type="Proteomes" id="UP001589788">
    <property type="component" value="Unassembled WGS sequence"/>
</dbReference>
<comment type="similarity">
    <text evidence="1 4">Belongs to the malic enzymes family.</text>
</comment>
<dbReference type="PANTHER" id="PTHR43237:SF4">
    <property type="entry name" value="NADP-DEPENDENT MALIC ENZYME"/>
    <property type="match status" value="1"/>
</dbReference>
<dbReference type="InterPro" id="IPR002912">
    <property type="entry name" value="ACT_dom"/>
</dbReference>
<dbReference type="CDD" id="cd05311">
    <property type="entry name" value="NAD_bind_2_malic_enz"/>
    <property type="match status" value="1"/>
</dbReference>
<organism evidence="6 7">
    <name type="scientific">Aciditerrimonas ferrireducens</name>
    <dbReference type="NCBI Taxonomy" id="667306"/>
    <lineage>
        <taxon>Bacteria</taxon>
        <taxon>Bacillati</taxon>
        <taxon>Actinomycetota</taxon>
        <taxon>Acidimicrobiia</taxon>
        <taxon>Acidimicrobiales</taxon>
        <taxon>Acidimicrobiaceae</taxon>
        <taxon>Aciditerrimonas</taxon>
    </lineage>
</organism>
<sequence length="468" mass="48547">MASPNVSHSVTLRVELDNRPGTLGRLTTAIGEVGGNLLGVDLVDVDAHVVVRDITVLTADPEHAEQVRRAAEGVAGVRVRSMEDRVFRLHQGGKIEVRGKAPLLNRDDLAMAYTPGVARVSLAIAEQPSLVHSYTVKANSVAVVTDGTAVLGLGNIGPEAALPVMEGKAQLFKEFGGVDAFPLPVRASSVDELVETVAAVEPVFGGINLEDIAAPRCFEVEAKLAERLSIPVFHDDQHGTAVVVLAALRNACRVVGKKIEDLSVVIAGAGAAGVASAKILAGAGVGRIVVADRKGLIYEGREEFGGEKAWLAANTNPDRQRGSVGEALAGADVFIGVSGPEVVSRDDVATMAKDPIVFALANPTPELLPEEIEGLAAVVATGRSDYPNQINNVLCFPGIFRGALDARATAITEGMKLAAAEAIASRVTEDELAPTVIVPSVFDREVAPAVAKAVAHAAVADGVVRADA</sequence>
<dbReference type="Gene3D" id="3.30.70.260">
    <property type="match status" value="1"/>
</dbReference>
<protein>
    <submittedName>
        <fullName evidence="6">NAD-dependent malic enzyme</fullName>
    </submittedName>
</protein>
<dbReference type="PANTHER" id="PTHR43237">
    <property type="entry name" value="NADP-DEPENDENT MALIC ENZYME"/>
    <property type="match status" value="1"/>
</dbReference>
<dbReference type="InterPro" id="IPR045213">
    <property type="entry name" value="Malic_NAD-bd_bact_type"/>
</dbReference>
<dbReference type="SMART" id="SM00919">
    <property type="entry name" value="Malic_M"/>
    <property type="match status" value="1"/>
</dbReference>
<dbReference type="SUPFAM" id="SSF51735">
    <property type="entry name" value="NAD(P)-binding Rossmann-fold domains"/>
    <property type="match status" value="1"/>
</dbReference>
<dbReference type="RefSeq" id="WP_377789629.1">
    <property type="nucleotide sequence ID" value="NZ_JBHLYQ010000075.1"/>
</dbReference>
<dbReference type="Pfam" id="PF03949">
    <property type="entry name" value="Malic_M"/>
    <property type="match status" value="1"/>
</dbReference>
<name>A0ABV6C386_9ACTN</name>
<dbReference type="InterPro" id="IPR012302">
    <property type="entry name" value="Malic_NAD-bd"/>
</dbReference>
<dbReference type="Pfam" id="PF00390">
    <property type="entry name" value="malic"/>
    <property type="match status" value="2"/>
</dbReference>
<feature type="domain" description="ACT" evidence="5">
    <location>
        <begin position="11"/>
        <end position="82"/>
    </location>
</feature>
<dbReference type="InterPro" id="IPR046346">
    <property type="entry name" value="Aminoacid_DH-like_N_sf"/>
</dbReference>
<dbReference type="InterPro" id="IPR037062">
    <property type="entry name" value="Malic_N_dom_sf"/>
</dbReference>
<evidence type="ECO:0000259" key="5">
    <source>
        <dbReference type="PROSITE" id="PS51671"/>
    </source>
</evidence>
<dbReference type="SUPFAM" id="SSF53223">
    <property type="entry name" value="Aminoacid dehydrogenase-like, N-terminal domain"/>
    <property type="match status" value="1"/>
</dbReference>
<evidence type="ECO:0000313" key="6">
    <source>
        <dbReference type="EMBL" id="MFC0082159.1"/>
    </source>
</evidence>
<dbReference type="InterPro" id="IPR045865">
    <property type="entry name" value="ACT-like_dom_sf"/>
</dbReference>
<comment type="pathway">
    <text evidence="3">Amino-acid biosynthesis.</text>
</comment>
<evidence type="ECO:0000313" key="7">
    <source>
        <dbReference type="Proteomes" id="UP001589788"/>
    </source>
</evidence>
<dbReference type="Gene3D" id="3.40.50.720">
    <property type="entry name" value="NAD(P)-binding Rossmann-like Domain"/>
    <property type="match status" value="1"/>
</dbReference>
<keyword evidence="7" id="KW-1185">Reference proteome</keyword>
<dbReference type="InterPro" id="IPR001891">
    <property type="entry name" value="Malic_OxRdtase"/>
</dbReference>
<keyword evidence="2" id="KW-0560">Oxidoreductase</keyword>
<evidence type="ECO:0000256" key="3">
    <source>
        <dbReference type="ARBA" id="ARBA00029440"/>
    </source>
</evidence>
<evidence type="ECO:0000256" key="4">
    <source>
        <dbReference type="RuleBase" id="RU003427"/>
    </source>
</evidence>
<evidence type="ECO:0000256" key="2">
    <source>
        <dbReference type="ARBA" id="ARBA00023002"/>
    </source>
</evidence>
<comment type="caution">
    <text evidence="6">The sequence shown here is derived from an EMBL/GenBank/DDBJ whole genome shotgun (WGS) entry which is preliminary data.</text>
</comment>
<dbReference type="PIRSF" id="PIRSF000106">
    <property type="entry name" value="ME"/>
    <property type="match status" value="1"/>
</dbReference>
<dbReference type="EMBL" id="JBHLYQ010000075">
    <property type="protein sequence ID" value="MFC0082159.1"/>
    <property type="molecule type" value="Genomic_DNA"/>
</dbReference>